<gene>
    <name evidence="9" type="ORF">GCM10023321_04580</name>
</gene>
<comment type="subcellular location">
    <subcellularLocation>
        <location evidence="1">Cell membrane</location>
        <topology evidence="1">Multi-pass membrane protein</topology>
    </subcellularLocation>
</comment>
<dbReference type="Pfam" id="PF00482">
    <property type="entry name" value="T2SSF"/>
    <property type="match status" value="1"/>
</dbReference>
<sequence length="243" mass="24243">MTACLLLLAAALLVSPANSGGPARVNRLFAGPKARPGEAGHHGALAALCGLAVTLLVATAVDNPVGFGVAPVVGAATGLVCRRLLVARSPATDPLRLAAGWDVLAACLRAGLPVATAVRATAEQVPDPVADQLRMIADRLALGADARDAWQVPATGGDDTSVALSKLARAARRSAQSGTGLAAVAQAAARELREGALDLAVARGQRAGVLITGPLGLCFLPAFLALGVVPVVLGLASGLSTQW</sequence>
<comment type="caution">
    <text evidence="9">The sequence shown here is derived from an EMBL/GenBank/DDBJ whole genome shotgun (WGS) entry which is preliminary data.</text>
</comment>
<keyword evidence="4 6" id="KW-1133">Transmembrane helix</keyword>
<evidence type="ECO:0000256" key="7">
    <source>
        <dbReference type="SAM" id="SignalP"/>
    </source>
</evidence>
<dbReference type="PANTHER" id="PTHR35007">
    <property type="entry name" value="INTEGRAL MEMBRANE PROTEIN-RELATED"/>
    <property type="match status" value="1"/>
</dbReference>
<accession>A0ABP9PM68</accession>
<protein>
    <recommendedName>
        <fullName evidence="8">Type II secretion system protein GspF domain-containing protein</fullName>
    </recommendedName>
</protein>
<dbReference type="RefSeq" id="WP_185058712.1">
    <property type="nucleotide sequence ID" value="NZ_BAABJP010000001.1"/>
</dbReference>
<feature type="domain" description="Type II secretion system protein GspF" evidence="8">
    <location>
        <begin position="103"/>
        <end position="227"/>
    </location>
</feature>
<dbReference type="Proteomes" id="UP001428817">
    <property type="component" value="Unassembled WGS sequence"/>
</dbReference>
<keyword evidence="7" id="KW-0732">Signal</keyword>
<evidence type="ECO:0000256" key="6">
    <source>
        <dbReference type="SAM" id="Phobius"/>
    </source>
</evidence>
<evidence type="ECO:0000256" key="2">
    <source>
        <dbReference type="ARBA" id="ARBA00022475"/>
    </source>
</evidence>
<keyword evidence="2" id="KW-1003">Cell membrane</keyword>
<evidence type="ECO:0000256" key="3">
    <source>
        <dbReference type="ARBA" id="ARBA00022692"/>
    </source>
</evidence>
<feature type="transmembrane region" description="Helical" evidence="6">
    <location>
        <begin position="209"/>
        <end position="233"/>
    </location>
</feature>
<feature type="transmembrane region" description="Helical" evidence="6">
    <location>
        <begin position="43"/>
        <end position="61"/>
    </location>
</feature>
<dbReference type="InterPro" id="IPR018076">
    <property type="entry name" value="T2SS_GspF_dom"/>
</dbReference>
<keyword evidence="3 6" id="KW-0812">Transmembrane</keyword>
<evidence type="ECO:0000256" key="5">
    <source>
        <dbReference type="ARBA" id="ARBA00023136"/>
    </source>
</evidence>
<proteinExistence type="predicted"/>
<evidence type="ECO:0000313" key="9">
    <source>
        <dbReference type="EMBL" id="GAA5145938.1"/>
    </source>
</evidence>
<name>A0ABP9PM68_9PSEU</name>
<keyword evidence="10" id="KW-1185">Reference proteome</keyword>
<keyword evidence="5 6" id="KW-0472">Membrane</keyword>
<evidence type="ECO:0000256" key="4">
    <source>
        <dbReference type="ARBA" id="ARBA00022989"/>
    </source>
</evidence>
<dbReference type="PANTHER" id="PTHR35007:SF3">
    <property type="entry name" value="POSSIBLE CONSERVED ALANINE RICH MEMBRANE PROTEIN"/>
    <property type="match status" value="1"/>
</dbReference>
<feature type="signal peptide" evidence="7">
    <location>
        <begin position="1"/>
        <end position="19"/>
    </location>
</feature>
<feature type="chain" id="PRO_5045275157" description="Type II secretion system protein GspF domain-containing protein" evidence="7">
    <location>
        <begin position="20"/>
        <end position="243"/>
    </location>
</feature>
<reference evidence="10" key="1">
    <citation type="journal article" date="2019" name="Int. J. Syst. Evol. Microbiol.">
        <title>The Global Catalogue of Microorganisms (GCM) 10K type strain sequencing project: providing services to taxonomists for standard genome sequencing and annotation.</title>
        <authorList>
            <consortium name="The Broad Institute Genomics Platform"/>
            <consortium name="The Broad Institute Genome Sequencing Center for Infectious Disease"/>
            <person name="Wu L."/>
            <person name="Ma J."/>
        </authorList>
    </citation>
    <scope>NUCLEOTIDE SEQUENCE [LARGE SCALE GENOMIC DNA]</scope>
    <source>
        <strain evidence="10">JCM 18303</strain>
    </source>
</reference>
<dbReference type="EMBL" id="BAABJP010000001">
    <property type="protein sequence ID" value="GAA5145938.1"/>
    <property type="molecule type" value="Genomic_DNA"/>
</dbReference>
<evidence type="ECO:0000256" key="1">
    <source>
        <dbReference type="ARBA" id="ARBA00004651"/>
    </source>
</evidence>
<organism evidence="9 10">
    <name type="scientific">Pseudonocardia eucalypti</name>
    <dbReference type="NCBI Taxonomy" id="648755"/>
    <lineage>
        <taxon>Bacteria</taxon>
        <taxon>Bacillati</taxon>
        <taxon>Actinomycetota</taxon>
        <taxon>Actinomycetes</taxon>
        <taxon>Pseudonocardiales</taxon>
        <taxon>Pseudonocardiaceae</taxon>
        <taxon>Pseudonocardia</taxon>
    </lineage>
</organism>
<evidence type="ECO:0000259" key="8">
    <source>
        <dbReference type="Pfam" id="PF00482"/>
    </source>
</evidence>
<evidence type="ECO:0000313" key="10">
    <source>
        <dbReference type="Proteomes" id="UP001428817"/>
    </source>
</evidence>